<feature type="compositionally biased region" description="Low complexity" evidence="2">
    <location>
        <begin position="350"/>
        <end position="365"/>
    </location>
</feature>
<feature type="region of interest" description="Disordered" evidence="2">
    <location>
        <begin position="455"/>
        <end position="486"/>
    </location>
</feature>
<dbReference type="InParanoid" id="K1PRJ0"/>
<dbReference type="HOGENOM" id="CLU_561711_0_0_1"/>
<dbReference type="PANTHER" id="PTHR14469">
    <property type="entry name" value="SARCOMA ANTIGEN NY-SAR-23"/>
    <property type="match status" value="1"/>
</dbReference>
<dbReference type="EMBL" id="JH817037">
    <property type="protein sequence ID" value="EKC19020.1"/>
    <property type="molecule type" value="Genomic_DNA"/>
</dbReference>
<dbReference type="SUPFAM" id="SSF52266">
    <property type="entry name" value="SGNH hydrolase"/>
    <property type="match status" value="1"/>
</dbReference>
<organism evidence="3">
    <name type="scientific">Magallana gigas</name>
    <name type="common">Pacific oyster</name>
    <name type="synonym">Crassostrea gigas</name>
    <dbReference type="NCBI Taxonomy" id="29159"/>
    <lineage>
        <taxon>Eukaryota</taxon>
        <taxon>Metazoa</taxon>
        <taxon>Spiralia</taxon>
        <taxon>Lophotrochozoa</taxon>
        <taxon>Mollusca</taxon>
        <taxon>Bivalvia</taxon>
        <taxon>Autobranchia</taxon>
        <taxon>Pteriomorphia</taxon>
        <taxon>Ostreida</taxon>
        <taxon>Ostreoidea</taxon>
        <taxon>Ostreidae</taxon>
        <taxon>Magallana</taxon>
    </lineage>
</organism>
<protein>
    <submittedName>
        <fullName evidence="3">Uncharacterized protein</fullName>
    </submittedName>
</protein>
<evidence type="ECO:0000313" key="3">
    <source>
        <dbReference type="EMBL" id="EKC19020.1"/>
    </source>
</evidence>
<dbReference type="InterPro" id="IPR036514">
    <property type="entry name" value="SGNH_hydro_sf"/>
</dbReference>
<comment type="similarity">
    <text evidence="1">Belongs to the PC-esterase family.</text>
</comment>
<feature type="region of interest" description="Disordered" evidence="2">
    <location>
        <begin position="345"/>
        <end position="380"/>
    </location>
</feature>
<name>K1PRJ0_MAGGI</name>
<dbReference type="Gene3D" id="3.40.50.1110">
    <property type="entry name" value="SGNH hydrolase"/>
    <property type="match status" value="1"/>
</dbReference>
<feature type="compositionally biased region" description="Basic residues" evidence="2">
    <location>
        <begin position="473"/>
        <end position="486"/>
    </location>
</feature>
<reference evidence="3" key="1">
    <citation type="journal article" date="2012" name="Nature">
        <title>The oyster genome reveals stress adaptation and complexity of shell formation.</title>
        <authorList>
            <person name="Zhang G."/>
            <person name="Fang X."/>
            <person name="Guo X."/>
            <person name="Li L."/>
            <person name="Luo R."/>
            <person name="Xu F."/>
            <person name="Yang P."/>
            <person name="Zhang L."/>
            <person name="Wang X."/>
            <person name="Qi H."/>
            <person name="Xiong Z."/>
            <person name="Que H."/>
            <person name="Xie Y."/>
            <person name="Holland P.W."/>
            <person name="Paps J."/>
            <person name="Zhu Y."/>
            <person name="Wu F."/>
            <person name="Chen Y."/>
            <person name="Wang J."/>
            <person name="Peng C."/>
            <person name="Meng J."/>
            <person name="Yang L."/>
            <person name="Liu J."/>
            <person name="Wen B."/>
            <person name="Zhang N."/>
            <person name="Huang Z."/>
            <person name="Zhu Q."/>
            <person name="Feng Y."/>
            <person name="Mount A."/>
            <person name="Hedgecock D."/>
            <person name="Xu Z."/>
            <person name="Liu Y."/>
            <person name="Domazet-Loso T."/>
            <person name="Du Y."/>
            <person name="Sun X."/>
            <person name="Zhang S."/>
            <person name="Liu B."/>
            <person name="Cheng P."/>
            <person name="Jiang X."/>
            <person name="Li J."/>
            <person name="Fan D."/>
            <person name="Wang W."/>
            <person name="Fu W."/>
            <person name="Wang T."/>
            <person name="Wang B."/>
            <person name="Zhang J."/>
            <person name="Peng Z."/>
            <person name="Li Y."/>
            <person name="Li N."/>
            <person name="Wang J."/>
            <person name="Chen M."/>
            <person name="He Y."/>
            <person name="Tan F."/>
            <person name="Song X."/>
            <person name="Zheng Q."/>
            <person name="Huang R."/>
            <person name="Yang H."/>
            <person name="Du X."/>
            <person name="Chen L."/>
            <person name="Yang M."/>
            <person name="Gaffney P.M."/>
            <person name="Wang S."/>
            <person name="Luo L."/>
            <person name="She Z."/>
            <person name="Ming Y."/>
            <person name="Huang W."/>
            <person name="Zhang S."/>
            <person name="Huang B."/>
            <person name="Zhang Y."/>
            <person name="Qu T."/>
            <person name="Ni P."/>
            <person name="Miao G."/>
            <person name="Wang J."/>
            <person name="Wang Q."/>
            <person name="Steinberg C.E."/>
            <person name="Wang H."/>
            <person name="Li N."/>
            <person name="Qian L."/>
            <person name="Zhang G."/>
            <person name="Li Y."/>
            <person name="Yang H."/>
            <person name="Liu X."/>
            <person name="Wang J."/>
            <person name="Yin Y."/>
            <person name="Wang J."/>
        </authorList>
    </citation>
    <scope>NUCLEOTIDE SEQUENCE [LARGE SCALE GENOMIC DNA]</scope>
    <source>
        <strain evidence="3">05x7-T-G4-1.051#20</strain>
    </source>
</reference>
<proteinExistence type="inferred from homology"/>
<sequence>MWPTATYTPFPYHCQKDIQFVMIMADIFLREDIIKLLNNKFVIIIGDSIQRAIYKDMVMLLQRNLYLKDRHLRNKASEQLKTTNFERDELIEGGRKGKMSNGVNYREIRQYHRENHLIRFYFVTRCYNTYAESILSDLSRDPKPDIILMNSCLWDISRYGKNGVEEYKTNMVRLFDRFKETLSPDCLVIWNATLPISKNIRGGFLIPEVEFMNSTLRLDILEANFFAHQVVISHGYDLLDLHYYMRNQLHRRAADGVHWDQTAHRRMTNLLLSHISEAWRQKLPGRSESMKKLIIQEESGKLQHTYGQEQRRGAVELPMFDNACVGLREPVQNYRSPVSNLYANPRYFRDANNNPSSATAPNPDSQYRHKRSYSSRRGVEEETNYNKCKRFFREENFYPMDTEKTDNQENNNVTSQFHHDPRLPEGDRFHVLDSNANVCSTSTYAWKPYSEQAASQFGKSSGMGRRQNPYQRRNPHNRKCHNSKYV</sequence>
<evidence type="ECO:0000256" key="2">
    <source>
        <dbReference type="SAM" id="MobiDB-lite"/>
    </source>
</evidence>
<evidence type="ECO:0000256" key="1">
    <source>
        <dbReference type="ARBA" id="ARBA00037957"/>
    </source>
</evidence>
<accession>K1PRJ0</accession>
<dbReference type="PANTHER" id="PTHR14469:SF0">
    <property type="entry name" value="FAMILY WITH SEQUENCE SIMILARITY 113"/>
    <property type="match status" value="1"/>
</dbReference>
<feature type="region of interest" description="Disordered" evidence="2">
    <location>
        <begin position="403"/>
        <end position="424"/>
    </location>
</feature>
<dbReference type="AlphaFoldDB" id="K1PRJ0"/>
<gene>
    <name evidence="3" type="ORF">CGI_10009875</name>
</gene>